<protein>
    <recommendedName>
        <fullName evidence="1">HTH cro/C1-type domain-containing protein</fullName>
    </recommendedName>
</protein>
<sequence length="68" mass="7856">MKPALLHQIETYMMKNKITKYQLAQKTGMASAWVYDVFNGHRPATHNTMLKFLVALGLDVEYVLVEKE</sequence>
<dbReference type="InterPro" id="IPR001387">
    <property type="entry name" value="Cro/C1-type_HTH"/>
</dbReference>
<evidence type="ECO:0000313" key="2">
    <source>
        <dbReference type="EMBL" id="SXD86820.1"/>
    </source>
</evidence>
<dbReference type="SMART" id="SM00530">
    <property type="entry name" value="HTH_XRE"/>
    <property type="match status" value="1"/>
</dbReference>
<evidence type="ECO:0000259" key="1">
    <source>
        <dbReference type="PROSITE" id="PS50943"/>
    </source>
</evidence>
<dbReference type="Proteomes" id="UP000257712">
    <property type="component" value="Unassembled WGS sequence"/>
</dbReference>
<dbReference type="EMBL" id="UJZG01000001">
    <property type="protein sequence ID" value="SXD86820.1"/>
    <property type="molecule type" value="Genomic_DNA"/>
</dbReference>
<dbReference type="PROSITE" id="PS50943">
    <property type="entry name" value="HTH_CROC1"/>
    <property type="match status" value="1"/>
</dbReference>
<dbReference type="CDD" id="cd00093">
    <property type="entry name" value="HTH_XRE"/>
    <property type="match status" value="1"/>
</dbReference>
<evidence type="ECO:0000313" key="3">
    <source>
        <dbReference type="Proteomes" id="UP000257712"/>
    </source>
</evidence>
<comment type="caution">
    <text evidence="2">The sequence shown here is derived from an EMBL/GenBank/DDBJ whole genome shotgun (WGS) entry which is preliminary data.</text>
</comment>
<name>A0A8B4TLY7_9ENTR</name>
<dbReference type="RefSeq" id="WP_142832744.1">
    <property type="nucleotide sequence ID" value="NZ_UJZG01000001.1"/>
</dbReference>
<reference evidence="2 3" key="1">
    <citation type="submission" date="2018-08" db="EMBL/GenBank/DDBJ databases">
        <authorList>
            <consortium name="Pathogen Informatics"/>
        </authorList>
    </citation>
    <scope>NUCLEOTIDE SEQUENCE [LARGE SCALE GENOMIC DNA]</scope>
    <source>
        <strain evidence="2 3">EuSCAPE_IT371</strain>
    </source>
</reference>
<gene>
    <name evidence="2" type="ORF">SAMEA3538780_00420</name>
</gene>
<accession>A0A8B4TLY7</accession>
<dbReference type="Gene3D" id="1.10.260.40">
    <property type="entry name" value="lambda repressor-like DNA-binding domains"/>
    <property type="match status" value="1"/>
</dbReference>
<dbReference type="AlphaFoldDB" id="A0A8B4TLY7"/>
<organism evidence="2 3">
    <name type="scientific">Klebsiella quasivariicola</name>
    <dbReference type="NCBI Taxonomy" id="2026240"/>
    <lineage>
        <taxon>Bacteria</taxon>
        <taxon>Pseudomonadati</taxon>
        <taxon>Pseudomonadota</taxon>
        <taxon>Gammaproteobacteria</taxon>
        <taxon>Enterobacterales</taxon>
        <taxon>Enterobacteriaceae</taxon>
        <taxon>Klebsiella/Raoultella group</taxon>
        <taxon>Klebsiella</taxon>
        <taxon>Klebsiella pneumoniae complex</taxon>
    </lineage>
</organism>
<dbReference type="GO" id="GO:0003677">
    <property type="term" value="F:DNA binding"/>
    <property type="evidence" value="ECO:0007669"/>
    <property type="project" value="InterPro"/>
</dbReference>
<dbReference type="SUPFAM" id="SSF47413">
    <property type="entry name" value="lambda repressor-like DNA-binding domains"/>
    <property type="match status" value="1"/>
</dbReference>
<proteinExistence type="predicted"/>
<dbReference type="InterPro" id="IPR010982">
    <property type="entry name" value="Lambda_DNA-bd_dom_sf"/>
</dbReference>
<feature type="domain" description="HTH cro/C1-type" evidence="1">
    <location>
        <begin position="9"/>
        <end position="63"/>
    </location>
</feature>